<sequence length="410" mass="45567">MKYLIKAPEERLRASVQLPASKSISNRALMLNALSYSPYDIQNLSDCDDTEVMVKALNSNSCDFDIKAAGTAMRFLTAFLSKIIGEWTITGTERMKNRPIKLLVDALNSLGARIEYIEKEGYPPLRIFGSALQGGEISLAGGVSSQYISALLMVAPLMENGLTLHLEGNIISRPYINLTLQLMEQFGVKATWNGQTIKILPQEYKPIRFTVESDWSAASYWYAIMALSKNAEIELLGLFKNSLQGDAAGAKLFAQLGVGTAFTDRGVMLKYNGNVTKKLIYNFVNEPDLAQTFVVTCVLLNIPFRFTGLQSLKIKETDRIEALKTELRKLGYLLTDSNESILEWNGERCEPEADPIIATYEDHRMAMAFAPASLVLPKGLKVADPEVVTKSYPAYWEDLRKAGFGITEIQ</sequence>
<feature type="domain" description="Enolpyruvate transferase" evidence="8">
    <location>
        <begin position="8"/>
        <end position="58"/>
    </location>
</feature>
<feature type="binding site" evidence="7">
    <location>
        <position position="145"/>
    </location>
    <ligand>
        <name>3-phosphoshikimate</name>
        <dbReference type="ChEBI" id="CHEBI:145989"/>
    </ligand>
</feature>
<evidence type="ECO:0000313" key="9">
    <source>
        <dbReference type="EMBL" id="MBC5642413.1"/>
    </source>
</evidence>
<evidence type="ECO:0000259" key="8">
    <source>
        <dbReference type="Pfam" id="PF00275"/>
    </source>
</evidence>
<feature type="binding site" evidence="7">
    <location>
        <position position="288"/>
    </location>
    <ligand>
        <name>3-phosphoshikimate</name>
        <dbReference type="ChEBI" id="CHEBI:145989"/>
    </ligand>
</feature>
<feature type="binding site" evidence="7">
    <location>
        <position position="144"/>
    </location>
    <ligand>
        <name>3-phosphoshikimate</name>
        <dbReference type="ChEBI" id="CHEBI:145989"/>
    </ligand>
</feature>
<comment type="similarity">
    <text evidence="2 7">Belongs to the EPSP synthase family.</text>
</comment>
<feature type="binding site" evidence="7">
    <location>
        <position position="146"/>
    </location>
    <ligand>
        <name>phosphoenolpyruvate</name>
        <dbReference type="ChEBI" id="CHEBI:58702"/>
    </ligand>
</feature>
<dbReference type="InterPro" id="IPR013792">
    <property type="entry name" value="RNA3'P_cycl/enolpyr_Trfase_a/b"/>
</dbReference>
<comment type="subcellular location">
    <subcellularLocation>
        <location evidence="7">Cytoplasm</location>
    </subcellularLocation>
</comment>
<dbReference type="InterPro" id="IPR006264">
    <property type="entry name" value="EPSP_synthase"/>
</dbReference>
<organism evidence="9 10">
    <name type="scientific">Parabacteroides segnis</name>
    <dbReference type="NCBI Taxonomy" id="2763058"/>
    <lineage>
        <taxon>Bacteria</taxon>
        <taxon>Pseudomonadati</taxon>
        <taxon>Bacteroidota</taxon>
        <taxon>Bacteroidia</taxon>
        <taxon>Bacteroidales</taxon>
        <taxon>Tannerellaceae</taxon>
        <taxon>Parabacteroides</taxon>
    </lineage>
</organism>
<keyword evidence="3 7" id="KW-0028">Amino-acid biosynthesis</keyword>
<dbReference type="CDD" id="cd01556">
    <property type="entry name" value="EPSP_synthase"/>
    <property type="match status" value="1"/>
</dbReference>
<comment type="catalytic activity">
    <reaction evidence="6">
        <text>3-phosphoshikimate + phosphoenolpyruvate = 5-O-(1-carboxyvinyl)-3-phosphoshikimate + phosphate</text>
        <dbReference type="Rhea" id="RHEA:21256"/>
        <dbReference type="ChEBI" id="CHEBI:43474"/>
        <dbReference type="ChEBI" id="CHEBI:57701"/>
        <dbReference type="ChEBI" id="CHEBI:58702"/>
        <dbReference type="ChEBI" id="CHEBI:145989"/>
        <dbReference type="EC" id="2.5.1.19"/>
    </reaction>
    <physiologicalReaction direction="left-to-right" evidence="6">
        <dbReference type="Rhea" id="RHEA:21257"/>
    </physiologicalReaction>
</comment>
<dbReference type="SUPFAM" id="SSF55205">
    <property type="entry name" value="EPT/RTPC-like"/>
    <property type="match status" value="1"/>
</dbReference>
<evidence type="ECO:0000313" key="10">
    <source>
        <dbReference type="Proteomes" id="UP000644010"/>
    </source>
</evidence>
<keyword evidence="5 7" id="KW-0057">Aromatic amino acid biosynthesis</keyword>
<dbReference type="PANTHER" id="PTHR21090:SF5">
    <property type="entry name" value="PENTAFUNCTIONAL AROM POLYPEPTIDE"/>
    <property type="match status" value="1"/>
</dbReference>
<evidence type="ECO:0000256" key="1">
    <source>
        <dbReference type="ARBA" id="ARBA00004811"/>
    </source>
</evidence>
<dbReference type="InterPro" id="IPR001986">
    <property type="entry name" value="Enolpyruvate_Tfrase_dom"/>
</dbReference>
<evidence type="ECO:0000256" key="7">
    <source>
        <dbReference type="HAMAP-Rule" id="MF_00210"/>
    </source>
</evidence>
<feature type="binding site" evidence="7">
    <location>
        <position position="98"/>
    </location>
    <ligand>
        <name>phosphoenolpyruvate</name>
        <dbReference type="ChEBI" id="CHEBI:58702"/>
    </ligand>
</feature>
<evidence type="ECO:0000256" key="3">
    <source>
        <dbReference type="ARBA" id="ARBA00022605"/>
    </source>
</evidence>
<dbReference type="Pfam" id="PF00275">
    <property type="entry name" value="EPSP_synthase"/>
    <property type="match status" value="2"/>
</dbReference>
<dbReference type="Gene3D" id="3.65.10.10">
    <property type="entry name" value="Enolpyruvate transferase domain"/>
    <property type="match status" value="4"/>
</dbReference>
<feature type="binding site" evidence="7">
    <location>
        <position position="172"/>
    </location>
    <ligand>
        <name>3-phosphoshikimate</name>
        <dbReference type="ChEBI" id="CHEBI:145989"/>
    </ligand>
</feature>
<comment type="caution">
    <text evidence="9">The sequence shown here is derived from an EMBL/GenBank/DDBJ whole genome shotgun (WGS) entry which is preliminary data.</text>
</comment>
<comment type="caution">
    <text evidence="7">Lacks conserved residue(s) required for the propagation of feature annotation.</text>
</comment>
<feature type="binding site" evidence="7">
    <location>
        <position position="146"/>
    </location>
    <ligand>
        <name>3-phosphoshikimate</name>
        <dbReference type="ChEBI" id="CHEBI:145989"/>
    </ligand>
</feature>
<comment type="function">
    <text evidence="7">Catalyzes the transfer of the enolpyruvyl moiety of phosphoenolpyruvate (PEP) to the 5-hydroxyl of shikimate-3-phosphate (S3P) to produce enolpyruvyl shikimate-3-phosphate and inorganic phosphate.</text>
</comment>
<comment type="pathway">
    <text evidence="1 7">Metabolic intermediate biosynthesis; chorismate biosynthesis; chorismate from D-erythrose 4-phosphate and phosphoenolpyruvate: step 6/7.</text>
</comment>
<feature type="binding site" evidence="7">
    <location>
        <position position="364"/>
    </location>
    <ligand>
        <name>phosphoenolpyruvate</name>
        <dbReference type="ChEBI" id="CHEBI:58702"/>
    </ligand>
</feature>
<keyword evidence="10" id="KW-1185">Reference proteome</keyword>
<keyword evidence="4 7" id="KW-0808">Transferase</keyword>
<proteinExistence type="inferred from homology"/>
<name>A0ABR7DYB7_9BACT</name>
<dbReference type="RefSeq" id="WP_186958664.1">
    <property type="nucleotide sequence ID" value="NZ_JACOOI010000004.1"/>
</dbReference>
<dbReference type="InterPro" id="IPR023193">
    <property type="entry name" value="EPSP_synthase_CS"/>
</dbReference>
<keyword evidence="7" id="KW-0963">Cytoplasm</keyword>
<dbReference type="Proteomes" id="UP000644010">
    <property type="component" value="Unassembled WGS sequence"/>
</dbReference>
<evidence type="ECO:0000256" key="6">
    <source>
        <dbReference type="ARBA" id="ARBA00044633"/>
    </source>
</evidence>
<evidence type="ECO:0000256" key="4">
    <source>
        <dbReference type="ARBA" id="ARBA00022679"/>
    </source>
</evidence>
<dbReference type="PANTHER" id="PTHR21090">
    <property type="entry name" value="AROM/DEHYDROQUINATE SYNTHASE"/>
    <property type="match status" value="1"/>
</dbReference>
<dbReference type="PROSITE" id="PS00885">
    <property type="entry name" value="EPSP_SYNTHASE_2"/>
    <property type="match status" value="1"/>
</dbReference>
<comment type="subunit">
    <text evidence="7">Monomer.</text>
</comment>
<protein>
    <recommendedName>
        <fullName evidence="7">3-phosphoshikimate 1-carboxyvinyltransferase</fullName>
        <ecNumber evidence="7">2.5.1.19</ecNumber>
    </recommendedName>
    <alternativeName>
        <fullName evidence="7">5-enolpyruvylshikimate-3-phosphate synthase</fullName>
        <shortName evidence="7">EPSP synthase</shortName>
        <shortName evidence="7">EPSPS</shortName>
    </alternativeName>
</protein>
<feature type="binding site" evidence="7">
    <location>
        <position position="319"/>
    </location>
    <ligand>
        <name>phosphoenolpyruvate</name>
        <dbReference type="ChEBI" id="CHEBI:58702"/>
    </ligand>
</feature>
<evidence type="ECO:0000256" key="5">
    <source>
        <dbReference type="ARBA" id="ARBA00023141"/>
    </source>
</evidence>
<feature type="binding site" evidence="7">
    <location>
        <position position="23"/>
    </location>
    <ligand>
        <name>3-phosphoshikimate</name>
        <dbReference type="ChEBI" id="CHEBI:145989"/>
    </ligand>
</feature>
<feature type="active site" description="Proton acceptor" evidence="7">
    <location>
        <position position="288"/>
    </location>
</feature>
<reference evidence="9 10" key="1">
    <citation type="submission" date="2020-08" db="EMBL/GenBank/DDBJ databases">
        <title>Genome public.</title>
        <authorList>
            <person name="Liu C."/>
            <person name="Sun Q."/>
        </authorList>
    </citation>
    <scope>NUCLEOTIDE SEQUENCE [LARGE SCALE GENOMIC DNA]</scope>
    <source>
        <strain evidence="9 10">BX2</strain>
    </source>
</reference>
<gene>
    <name evidence="7" type="primary">aroA</name>
    <name evidence="9" type="ORF">H8S77_05880</name>
</gene>
<evidence type="ECO:0000256" key="2">
    <source>
        <dbReference type="ARBA" id="ARBA00009948"/>
    </source>
</evidence>
<feature type="binding site" evidence="7">
    <location>
        <position position="315"/>
    </location>
    <ligand>
        <name>3-phosphoshikimate</name>
        <dbReference type="ChEBI" id="CHEBI:145989"/>
    </ligand>
</feature>
<dbReference type="EMBL" id="JACOOI010000004">
    <property type="protein sequence ID" value="MBC5642413.1"/>
    <property type="molecule type" value="Genomic_DNA"/>
</dbReference>
<feature type="binding site" evidence="7">
    <location>
        <position position="27"/>
    </location>
    <ligand>
        <name>3-phosphoshikimate</name>
        <dbReference type="ChEBI" id="CHEBI:145989"/>
    </ligand>
</feature>
<accession>A0ABR7DYB7</accession>
<feature type="domain" description="Enolpyruvate transferase" evidence="8">
    <location>
        <begin position="62"/>
        <end position="399"/>
    </location>
</feature>
<feature type="binding site" evidence="7">
    <location>
        <position position="70"/>
    </location>
    <ligand>
        <name>phosphoenolpyruvate</name>
        <dbReference type="ChEBI" id="CHEBI:58702"/>
    </ligand>
</feature>
<dbReference type="HAMAP" id="MF_00210">
    <property type="entry name" value="EPSP_synth"/>
    <property type="match status" value="1"/>
</dbReference>
<feature type="binding site" evidence="7">
    <location>
        <position position="390"/>
    </location>
    <ligand>
        <name>phosphoenolpyruvate</name>
        <dbReference type="ChEBI" id="CHEBI:58702"/>
    </ligand>
</feature>
<dbReference type="PIRSF" id="PIRSF000505">
    <property type="entry name" value="EPSPS"/>
    <property type="match status" value="1"/>
</dbReference>
<feature type="binding site" evidence="7">
    <location>
        <position position="22"/>
    </location>
    <ligand>
        <name>3-phosphoshikimate</name>
        <dbReference type="ChEBI" id="CHEBI:145989"/>
    </ligand>
</feature>
<feature type="binding site" evidence="7">
    <location>
        <position position="22"/>
    </location>
    <ligand>
        <name>phosphoenolpyruvate</name>
        <dbReference type="ChEBI" id="CHEBI:58702"/>
    </ligand>
</feature>
<dbReference type="EC" id="2.5.1.19" evidence="7"/>
<dbReference type="InterPro" id="IPR036968">
    <property type="entry name" value="Enolpyruvate_Tfrase_sf"/>
</dbReference>